<dbReference type="Proteomes" id="UP000050463">
    <property type="component" value="Unassembled WGS sequence"/>
</dbReference>
<evidence type="ECO:0000313" key="3">
    <source>
        <dbReference type="Proteomes" id="UP000050463"/>
    </source>
</evidence>
<name>A0A837NZX9_VIBSP</name>
<dbReference type="RefSeq" id="WP_054545789.1">
    <property type="nucleotide sequence ID" value="NZ_CAWOYR010000066.1"/>
</dbReference>
<dbReference type="AlphaFoldDB" id="A0A837NZX9"/>
<evidence type="ECO:0000313" key="2">
    <source>
        <dbReference type="EMBL" id="KPL96075.1"/>
    </source>
</evidence>
<gene>
    <name evidence="2" type="ORF">AN168_01840</name>
</gene>
<evidence type="ECO:0000256" key="1">
    <source>
        <dbReference type="SAM" id="SignalP"/>
    </source>
</evidence>
<comment type="caution">
    <text evidence="2">The sequence shown here is derived from an EMBL/GenBank/DDBJ whole genome shotgun (WGS) entry which is preliminary data.</text>
</comment>
<feature type="chain" id="PRO_5032502342" evidence="1">
    <location>
        <begin position="20"/>
        <end position="120"/>
    </location>
</feature>
<keyword evidence="1" id="KW-0732">Signal</keyword>
<reference evidence="2 3" key="1">
    <citation type="submission" date="2015-08" db="EMBL/GenBank/DDBJ databases">
        <title>Draft Genome Sequence of Vibrio splendidus UCD-SED7.</title>
        <authorList>
            <person name="Lee R.D."/>
            <person name="Lang J.M."/>
            <person name="Coil D.A."/>
            <person name="Jospin G."/>
            <person name="Eisen J.A."/>
        </authorList>
    </citation>
    <scope>NUCLEOTIDE SEQUENCE [LARGE SCALE GENOMIC DNA]</scope>
    <source>
        <strain evidence="2 3">UCD-SED7</strain>
    </source>
</reference>
<accession>A0A837NZX9</accession>
<dbReference type="EMBL" id="LIZK01000001">
    <property type="protein sequence ID" value="KPL96075.1"/>
    <property type="molecule type" value="Genomic_DNA"/>
</dbReference>
<protein>
    <submittedName>
        <fullName evidence="2">Uncharacterized protein</fullName>
    </submittedName>
</protein>
<organism evidence="2 3">
    <name type="scientific">Vibrio splendidus</name>
    <dbReference type="NCBI Taxonomy" id="29497"/>
    <lineage>
        <taxon>Bacteria</taxon>
        <taxon>Pseudomonadati</taxon>
        <taxon>Pseudomonadota</taxon>
        <taxon>Gammaproteobacteria</taxon>
        <taxon>Vibrionales</taxon>
        <taxon>Vibrionaceae</taxon>
        <taxon>Vibrio</taxon>
    </lineage>
</organism>
<proteinExistence type="predicted"/>
<sequence>MRNMIALIVSLLISGLALALSSPTYTVSYQIFEGDELLVSPQITLLKGEVNFIINLENKVVEVETKLSEIKGDNKDYYLSSTLMIDGIKVASVEKNIAVGSTFTFVGSKYKIVTEFEEAI</sequence>
<feature type="signal peptide" evidence="1">
    <location>
        <begin position="1"/>
        <end position="19"/>
    </location>
</feature>